<comment type="caution">
    <text evidence="1">The sequence shown here is derived from an EMBL/GenBank/DDBJ whole genome shotgun (WGS) entry which is preliminary data.</text>
</comment>
<keyword evidence="2" id="KW-1185">Reference proteome</keyword>
<dbReference type="EMBL" id="CYHC01000003">
    <property type="protein sequence ID" value="CUA87652.1"/>
    <property type="molecule type" value="Genomic_DNA"/>
</dbReference>
<sequence length="79" mass="8621">MQVSNSIATWMGNGHAAVEAPIGDDGFCFGSEPSLADVCLIPQLYAARRFEVPLDACPRILHVEERGLPDVARQEPLRD</sequence>
<name>A0ABM9U3V6_9HYPH</name>
<dbReference type="InterPro" id="IPR036282">
    <property type="entry name" value="Glutathione-S-Trfase_C_sf"/>
</dbReference>
<dbReference type="SUPFAM" id="SSF47616">
    <property type="entry name" value="GST C-terminal domain-like"/>
    <property type="match status" value="1"/>
</dbReference>
<accession>A0ABM9U3V6</accession>
<organism evidence="1 2">
    <name type="scientific">Chelatococcus sambhunathii</name>
    <dbReference type="NCBI Taxonomy" id="363953"/>
    <lineage>
        <taxon>Bacteria</taxon>
        <taxon>Pseudomonadati</taxon>
        <taxon>Pseudomonadota</taxon>
        <taxon>Alphaproteobacteria</taxon>
        <taxon>Hyphomicrobiales</taxon>
        <taxon>Chelatococcaceae</taxon>
        <taxon>Chelatococcus</taxon>
    </lineage>
</organism>
<protein>
    <submittedName>
        <fullName evidence="1">Glutathione S-transferase, C-terminal domain</fullName>
    </submittedName>
</protein>
<reference evidence="1 2" key="1">
    <citation type="submission" date="2015-08" db="EMBL/GenBank/DDBJ databases">
        <authorList>
            <person name="Varghese N."/>
        </authorList>
    </citation>
    <scope>NUCLEOTIDE SEQUENCE [LARGE SCALE GENOMIC DNA]</scope>
    <source>
        <strain evidence="1 2">DSM 18167</strain>
    </source>
</reference>
<proteinExistence type="predicted"/>
<dbReference type="Proteomes" id="UP000182178">
    <property type="component" value="Unassembled WGS sequence"/>
</dbReference>
<dbReference type="Pfam" id="PF13410">
    <property type="entry name" value="GST_C_2"/>
    <property type="match status" value="1"/>
</dbReference>
<evidence type="ECO:0000313" key="1">
    <source>
        <dbReference type="EMBL" id="CUA87652.1"/>
    </source>
</evidence>
<evidence type="ECO:0000313" key="2">
    <source>
        <dbReference type="Proteomes" id="UP000182178"/>
    </source>
</evidence>
<gene>
    <name evidence="1" type="ORF">Ga0061061_103450</name>
</gene>
<dbReference type="Gene3D" id="1.20.1050.10">
    <property type="match status" value="1"/>
</dbReference>